<evidence type="ECO:0000313" key="3">
    <source>
        <dbReference type="EMBL" id="MFC7580695.1"/>
    </source>
</evidence>
<feature type="region of interest" description="Disordered" evidence="1">
    <location>
        <begin position="1"/>
        <end position="49"/>
    </location>
</feature>
<gene>
    <name evidence="3" type="ORF">ACFQWG_05670</name>
</gene>
<feature type="transmembrane region" description="Helical" evidence="2">
    <location>
        <begin position="117"/>
        <end position="138"/>
    </location>
</feature>
<sequence length="196" mass="21108">MSYTPPQYPQEPWQGQPPQDPGPAGQPGGPGPQPYAAGPQPYTGGPQFAAGAGEPPLTEAWYDADFKQSISRFVQKAAHFQGYASRAEYWWAVLAGFLLNTAFSAVLRLLGDGALETLIAGVFSVASLLLVVPGLAVASRRLHDAGFSALLLLLLLLPFLGWIALIVLLALPTNLAARRMEWTDANPTPTINWTWR</sequence>
<evidence type="ECO:0000313" key="4">
    <source>
        <dbReference type="Proteomes" id="UP001596527"/>
    </source>
</evidence>
<dbReference type="Proteomes" id="UP001596527">
    <property type="component" value="Unassembled WGS sequence"/>
</dbReference>
<dbReference type="PANTHER" id="PTHR34980">
    <property type="entry name" value="INNER MEMBRANE PROTEIN-RELATED-RELATED"/>
    <property type="match status" value="1"/>
</dbReference>
<dbReference type="EMBL" id="JBHTEF010000001">
    <property type="protein sequence ID" value="MFC7580695.1"/>
    <property type="molecule type" value="Genomic_DNA"/>
</dbReference>
<name>A0ABW2SLF7_9ACTO</name>
<dbReference type="Pfam" id="PF05656">
    <property type="entry name" value="DUF805"/>
    <property type="match status" value="1"/>
</dbReference>
<evidence type="ECO:0000256" key="1">
    <source>
        <dbReference type="SAM" id="MobiDB-lite"/>
    </source>
</evidence>
<protein>
    <submittedName>
        <fullName evidence="3">DUF805 domain-containing protein</fullName>
    </submittedName>
</protein>
<evidence type="ECO:0000256" key="2">
    <source>
        <dbReference type="SAM" id="Phobius"/>
    </source>
</evidence>
<feature type="transmembrane region" description="Helical" evidence="2">
    <location>
        <begin position="89"/>
        <end position="110"/>
    </location>
</feature>
<dbReference type="PANTHER" id="PTHR34980:SF2">
    <property type="entry name" value="INNER MEMBRANE PROTEIN YHAH-RELATED"/>
    <property type="match status" value="1"/>
</dbReference>
<keyword evidence="2" id="KW-0812">Transmembrane</keyword>
<dbReference type="InterPro" id="IPR008523">
    <property type="entry name" value="DUF805"/>
</dbReference>
<accession>A0ABW2SLF7</accession>
<feature type="transmembrane region" description="Helical" evidence="2">
    <location>
        <begin position="150"/>
        <end position="171"/>
    </location>
</feature>
<proteinExistence type="predicted"/>
<reference evidence="4" key="1">
    <citation type="journal article" date="2019" name="Int. J. Syst. Evol. Microbiol.">
        <title>The Global Catalogue of Microorganisms (GCM) 10K type strain sequencing project: providing services to taxonomists for standard genome sequencing and annotation.</title>
        <authorList>
            <consortium name="The Broad Institute Genomics Platform"/>
            <consortium name="The Broad Institute Genome Sequencing Center for Infectious Disease"/>
            <person name="Wu L."/>
            <person name="Ma J."/>
        </authorList>
    </citation>
    <scope>NUCLEOTIDE SEQUENCE [LARGE SCALE GENOMIC DNA]</scope>
    <source>
        <strain evidence="4">CCUG 56698</strain>
    </source>
</reference>
<comment type="caution">
    <text evidence="3">The sequence shown here is derived from an EMBL/GenBank/DDBJ whole genome shotgun (WGS) entry which is preliminary data.</text>
</comment>
<dbReference type="RefSeq" id="WP_380973007.1">
    <property type="nucleotide sequence ID" value="NZ_JBHTEF010000001.1"/>
</dbReference>
<keyword evidence="4" id="KW-1185">Reference proteome</keyword>
<keyword evidence="2" id="KW-0472">Membrane</keyword>
<organism evidence="3 4">
    <name type="scientific">Schaalia naturae</name>
    <dbReference type="NCBI Taxonomy" id="635203"/>
    <lineage>
        <taxon>Bacteria</taxon>
        <taxon>Bacillati</taxon>
        <taxon>Actinomycetota</taxon>
        <taxon>Actinomycetes</taxon>
        <taxon>Actinomycetales</taxon>
        <taxon>Actinomycetaceae</taxon>
        <taxon>Schaalia</taxon>
    </lineage>
</organism>
<keyword evidence="2" id="KW-1133">Transmembrane helix</keyword>